<keyword evidence="1" id="KW-0812">Transmembrane</keyword>
<organism evidence="2 3">
    <name type="scientific">Pseudoalteromonas spongiae</name>
    <dbReference type="NCBI Taxonomy" id="298657"/>
    <lineage>
        <taxon>Bacteria</taxon>
        <taxon>Pseudomonadati</taxon>
        <taxon>Pseudomonadota</taxon>
        <taxon>Gammaproteobacteria</taxon>
        <taxon>Alteromonadales</taxon>
        <taxon>Pseudoalteromonadaceae</taxon>
        <taxon>Pseudoalteromonas</taxon>
    </lineage>
</organism>
<feature type="transmembrane region" description="Helical" evidence="1">
    <location>
        <begin position="43"/>
        <end position="64"/>
    </location>
</feature>
<feature type="transmembrane region" description="Helical" evidence="1">
    <location>
        <begin position="12"/>
        <end position="31"/>
    </location>
</feature>
<comment type="caution">
    <text evidence="2">The sequence shown here is derived from an EMBL/GenBank/DDBJ whole genome shotgun (WGS) entry which is preliminary data.</text>
</comment>
<evidence type="ECO:0000313" key="3">
    <source>
        <dbReference type="Proteomes" id="UP001382455"/>
    </source>
</evidence>
<keyword evidence="3" id="KW-1185">Reference proteome</keyword>
<accession>A0ABU8EW09</accession>
<keyword evidence="1" id="KW-0472">Membrane</keyword>
<proteinExistence type="predicted"/>
<sequence length="76" mass="8549">MRSKGQIKSELITIPILLVAIVLVIAGHFIMKPIFYDKAWAEYSLAALPFLMFALVILAFKLALKNDQKESDSEQP</sequence>
<gene>
    <name evidence="2" type="ORF">WAE96_15910</name>
</gene>
<keyword evidence="1" id="KW-1133">Transmembrane helix</keyword>
<dbReference type="EMBL" id="JBAWKS010000002">
    <property type="protein sequence ID" value="MEI4551159.1"/>
    <property type="molecule type" value="Genomic_DNA"/>
</dbReference>
<dbReference type="Proteomes" id="UP001382455">
    <property type="component" value="Unassembled WGS sequence"/>
</dbReference>
<protein>
    <submittedName>
        <fullName evidence="2">Uncharacterized protein</fullName>
    </submittedName>
</protein>
<name>A0ABU8EW09_9GAMM</name>
<evidence type="ECO:0000256" key="1">
    <source>
        <dbReference type="SAM" id="Phobius"/>
    </source>
</evidence>
<reference evidence="2 3" key="1">
    <citation type="submission" date="2023-12" db="EMBL/GenBank/DDBJ databases">
        <title>Friends and Foes: Symbiotic and Algicidal bacterial influence on Karenia brevis blooms.</title>
        <authorList>
            <person name="Fei C."/>
            <person name="Mohamed A.R."/>
            <person name="Booker A."/>
            <person name="Arshad M."/>
            <person name="Klass S."/>
            <person name="Ahn S."/>
            <person name="Gilbert P.M."/>
            <person name="Heil C.A."/>
            <person name="Martinez J.M."/>
            <person name="Amin S.A."/>
        </authorList>
    </citation>
    <scope>NUCLEOTIDE SEQUENCE [LARGE SCALE GENOMIC DNA]</scope>
    <source>
        <strain evidence="2 3">CE15</strain>
    </source>
</reference>
<dbReference type="RefSeq" id="WP_105172516.1">
    <property type="nucleotide sequence ID" value="NZ_JBAWKS010000002.1"/>
</dbReference>
<evidence type="ECO:0000313" key="2">
    <source>
        <dbReference type="EMBL" id="MEI4551159.1"/>
    </source>
</evidence>